<feature type="transmembrane region" description="Helical" evidence="5">
    <location>
        <begin position="51"/>
        <end position="71"/>
    </location>
</feature>
<dbReference type="CDD" id="cd17393">
    <property type="entry name" value="MFS_MosC_like"/>
    <property type="match status" value="1"/>
</dbReference>
<proteinExistence type="predicted"/>
<accession>A0ABU2N875</accession>
<evidence type="ECO:0000256" key="3">
    <source>
        <dbReference type="ARBA" id="ARBA00022989"/>
    </source>
</evidence>
<protein>
    <submittedName>
        <fullName evidence="7">MFS transporter</fullName>
    </submittedName>
</protein>
<comment type="caution">
    <text evidence="7">The sequence shown here is derived from an EMBL/GenBank/DDBJ whole genome shotgun (WGS) entry which is preliminary data.</text>
</comment>
<comment type="subcellular location">
    <subcellularLocation>
        <location evidence="1">Cell membrane</location>
        <topology evidence="1">Multi-pass membrane protein</topology>
    </subcellularLocation>
</comment>
<dbReference type="Proteomes" id="UP001183202">
    <property type="component" value="Unassembled WGS sequence"/>
</dbReference>
<dbReference type="InterPro" id="IPR036259">
    <property type="entry name" value="MFS_trans_sf"/>
</dbReference>
<dbReference type="Gene3D" id="1.20.1250.20">
    <property type="entry name" value="MFS general substrate transporter like domains"/>
    <property type="match status" value="2"/>
</dbReference>
<feature type="transmembrane region" description="Helical" evidence="5">
    <location>
        <begin position="289"/>
        <end position="307"/>
    </location>
</feature>
<keyword evidence="2 5" id="KW-0812">Transmembrane</keyword>
<feature type="transmembrane region" description="Helical" evidence="5">
    <location>
        <begin position="313"/>
        <end position="332"/>
    </location>
</feature>
<dbReference type="RefSeq" id="WP_311556172.1">
    <property type="nucleotide sequence ID" value="NZ_JAVREJ010000006.1"/>
</dbReference>
<dbReference type="PROSITE" id="PS50850">
    <property type="entry name" value="MFS"/>
    <property type="match status" value="1"/>
</dbReference>
<feature type="transmembrane region" description="Helical" evidence="5">
    <location>
        <begin position="112"/>
        <end position="130"/>
    </location>
</feature>
<gene>
    <name evidence="7" type="ORF">RM445_11505</name>
</gene>
<evidence type="ECO:0000313" key="8">
    <source>
        <dbReference type="Proteomes" id="UP001183202"/>
    </source>
</evidence>
<dbReference type="PANTHER" id="PTHR23514:SF13">
    <property type="entry name" value="INNER MEMBRANE PROTEIN YBJJ"/>
    <property type="match status" value="1"/>
</dbReference>
<dbReference type="InterPro" id="IPR020846">
    <property type="entry name" value="MFS_dom"/>
</dbReference>
<dbReference type="EMBL" id="JAVREJ010000006">
    <property type="protein sequence ID" value="MDT0350150.1"/>
    <property type="molecule type" value="Genomic_DNA"/>
</dbReference>
<reference evidence="8" key="1">
    <citation type="submission" date="2023-07" db="EMBL/GenBank/DDBJ databases">
        <title>30 novel species of actinomycetes from the DSMZ collection.</title>
        <authorList>
            <person name="Nouioui I."/>
        </authorList>
    </citation>
    <scope>NUCLEOTIDE SEQUENCE [LARGE SCALE GENOMIC DNA]</scope>
    <source>
        <strain evidence="8">DSM 45834</strain>
    </source>
</reference>
<keyword evidence="4 5" id="KW-0472">Membrane</keyword>
<organism evidence="7 8">
    <name type="scientific">Pseudonocardia charpentierae</name>
    <dbReference type="NCBI Taxonomy" id="3075545"/>
    <lineage>
        <taxon>Bacteria</taxon>
        <taxon>Bacillati</taxon>
        <taxon>Actinomycetota</taxon>
        <taxon>Actinomycetes</taxon>
        <taxon>Pseudonocardiales</taxon>
        <taxon>Pseudonocardiaceae</taxon>
        <taxon>Pseudonocardia</taxon>
    </lineage>
</organism>
<dbReference type="InterPro" id="IPR051788">
    <property type="entry name" value="MFS_Transporter"/>
</dbReference>
<feature type="transmembrane region" description="Helical" evidence="5">
    <location>
        <begin position="83"/>
        <end position="106"/>
    </location>
</feature>
<keyword evidence="8" id="KW-1185">Reference proteome</keyword>
<name>A0ABU2N875_9PSEU</name>
<feature type="transmembrane region" description="Helical" evidence="5">
    <location>
        <begin position="373"/>
        <end position="392"/>
    </location>
</feature>
<feature type="transmembrane region" description="Helical" evidence="5">
    <location>
        <begin position="218"/>
        <end position="236"/>
    </location>
</feature>
<dbReference type="PANTHER" id="PTHR23514">
    <property type="entry name" value="BYPASS OF STOP CODON PROTEIN 6"/>
    <property type="match status" value="1"/>
</dbReference>
<sequence length="464" mass="45283">MSVLLDRPRRARRGSIPSPTRLLTAVAALFAFDGAVFGSWAARIPDVTTQVGASHTALGLALLCVSIGALASMQLAGALCARLGAGLVASVSAVLICVAVTLPGLARTLPELGAALLAFGAATGAVNVAANSAGVRLEAAGDRPIMPGLHAAFSFGGLFGAAVGGVASGLGGVATHLLAVGAVGVLLTAAIAPVLVAGDAGRQVSVAPAAEPRHASTAPRRLLVVLGLIAGCTAYGEGAITDWGALHLRETLAATPAMAAAGYAAFSLAMACGRLLGSRLVRSFGATHVLVLGSALAAIGMLAAALAPSAEVALAGFALVGLGLANVFPLAIARAGALGGSKGVALASTVGYTGLLGGPPLIGLLVGGVGLPAALTTVSLLAAVAGALSLYATPQRALVHARVAGALDAGRERAVAGLAPAVVRYGPSMRRWADDLTLLGAADGSTAVPAPTRTLTPLTAVYLR</sequence>
<feature type="transmembrane region" description="Helical" evidence="5">
    <location>
        <begin position="151"/>
        <end position="171"/>
    </location>
</feature>
<evidence type="ECO:0000256" key="4">
    <source>
        <dbReference type="ARBA" id="ARBA00023136"/>
    </source>
</evidence>
<evidence type="ECO:0000313" key="7">
    <source>
        <dbReference type="EMBL" id="MDT0350150.1"/>
    </source>
</evidence>
<evidence type="ECO:0000259" key="6">
    <source>
        <dbReference type="PROSITE" id="PS50850"/>
    </source>
</evidence>
<feature type="transmembrane region" description="Helical" evidence="5">
    <location>
        <begin position="177"/>
        <end position="197"/>
    </location>
</feature>
<keyword evidence="3 5" id="KW-1133">Transmembrane helix</keyword>
<feature type="transmembrane region" description="Helical" evidence="5">
    <location>
        <begin position="344"/>
        <end position="367"/>
    </location>
</feature>
<feature type="domain" description="Major facilitator superfamily (MFS) profile" evidence="6">
    <location>
        <begin position="19"/>
        <end position="397"/>
    </location>
</feature>
<feature type="transmembrane region" description="Helical" evidence="5">
    <location>
        <begin position="256"/>
        <end position="277"/>
    </location>
</feature>
<evidence type="ECO:0000256" key="5">
    <source>
        <dbReference type="SAM" id="Phobius"/>
    </source>
</evidence>
<evidence type="ECO:0000256" key="2">
    <source>
        <dbReference type="ARBA" id="ARBA00022692"/>
    </source>
</evidence>
<dbReference type="SUPFAM" id="SSF103473">
    <property type="entry name" value="MFS general substrate transporter"/>
    <property type="match status" value="1"/>
</dbReference>
<evidence type="ECO:0000256" key="1">
    <source>
        <dbReference type="ARBA" id="ARBA00004651"/>
    </source>
</evidence>